<organism evidence="2">
    <name type="scientific">Brassica oleracea</name>
    <name type="common">Wild cabbage</name>
    <dbReference type="NCBI Taxonomy" id="3712"/>
    <lineage>
        <taxon>Eukaryota</taxon>
        <taxon>Viridiplantae</taxon>
        <taxon>Streptophyta</taxon>
        <taxon>Embryophyta</taxon>
        <taxon>Tracheophyta</taxon>
        <taxon>Spermatophyta</taxon>
        <taxon>Magnoliopsida</taxon>
        <taxon>eudicotyledons</taxon>
        <taxon>Gunneridae</taxon>
        <taxon>Pentapetalae</taxon>
        <taxon>rosids</taxon>
        <taxon>malvids</taxon>
        <taxon>Brassicales</taxon>
        <taxon>Brassicaceae</taxon>
        <taxon>Brassiceae</taxon>
        <taxon>Brassica</taxon>
    </lineage>
</organism>
<proteinExistence type="predicted"/>
<protein>
    <submittedName>
        <fullName evidence="2">Uncharacterized protein</fullName>
    </submittedName>
</protein>
<reference evidence="2" key="1">
    <citation type="submission" date="2018-11" db="EMBL/GenBank/DDBJ databases">
        <authorList>
            <consortium name="Genoscope - CEA"/>
            <person name="William W."/>
        </authorList>
    </citation>
    <scope>NUCLEOTIDE SEQUENCE</scope>
</reference>
<accession>A0A3P6FHK5</accession>
<feature type="signal peptide" evidence="1">
    <location>
        <begin position="1"/>
        <end position="21"/>
    </location>
</feature>
<dbReference type="EMBL" id="LR031878">
    <property type="protein sequence ID" value="VDD48506.1"/>
    <property type="molecule type" value="Genomic_DNA"/>
</dbReference>
<feature type="chain" id="PRO_5036445209" evidence="1">
    <location>
        <begin position="22"/>
        <end position="81"/>
    </location>
</feature>
<evidence type="ECO:0000256" key="1">
    <source>
        <dbReference type="SAM" id="SignalP"/>
    </source>
</evidence>
<sequence length="81" mass="9039">MAKAASLFVFVLCDYLKLVLFDTVEYNMGRMAISSSCLYIPDCVAACRVRFRIKALGYCDRDGAYGTCICTYPCPSDKINI</sequence>
<gene>
    <name evidence="2" type="ORF">BOLC1T00895H</name>
</gene>
<dbReference type="AlphaFoldDB" id="A0A3P6FHK5"/>
<keyword evidence="1" id="KW-0732">Signal</keyword>
<name>A0A3P6FHK5_BRAOL</name>
<evidence type="ECO:0000313" key="2">
    <source>
        <dbReference type="EMBL" id="VDD48506.1"/>
    </source>
</evidence>